<protein>
    <submittedName>
        <fullName evidence="1">Uncharacterized protein</fullName>
    </submittedName>
</protein>
<evidence type="ECO:0000313" key="2">
    <source>
        <dbReference type="Proteomes" id="UP000245698"/>
    </source>
</evidence>
<dbReference type="Proteomes" id="UP000245698">
    <property type="component" value="Unassembled WGS sequence"/>
</dbReference>
<keyword evidence="2" id="KW-1185">Reference proteome</keyword>
<dbReference type="AlphaFoldDB" id="A0A2P9AIK4"/>
<reference evidence="2" key="1">
    <citation type="submission" date="2016-12" db="EMBL/GenBank/DDBJ databases">
        <authorList>
            <person name="Brunel B."/>
        </authorList>
    </citation>
    <scope>NUCLEOTIDE SEQUENCE [LARGE SCALE GENOMIC DNA]</scope>
</reference>
<proteinExistence type="predicted"/>
<dbReference type="RefSeq" id="WP_133254773.1">
    <property type="nucleotide sequence ID" value="NZ_FUIG01000024.1"/>
</dbReference>
<accession>A0A2P9AIK4</accession>
<evidence type="ECO:0000313" key="1">
    <source>
        <dbReference type="EMBL" id="SJM30951.1"/>
    </source>
</evidence>
<sequence>MKKASKILSSADGKLRVVFYENDNGLFQWREQEIIPPDSDLGHPDPEWGPTNHIPSGYFARLDEAEGEARTIVGWLRESK</sequence>
<organism evidence="1 2">
    <name type="scientific">Mesorhizobium delmotii</name>
    <dbReference type="NCBI Taxonomy" id="1631247"/>
    <lineage>
        <taxon>Bacteria</taxon>
        <taxon>Pseudomonadati</taxon>
        <taxon>Pseudomonadota</taxon>
        <taxon>Alphaproteobacteria</taxon>
        <taxon>Hyphomicrobiales</taxon>
        <taxon>Phyllobacteriaceae</taxon>
        <taxon>Mesorhizobium</taxon>
    </lineage>
</organism>
<name>A0A2P9AIK4_9HYPH</name>
<dbReference type="EMBL" id="FUIG01000024">
    <property type="protein sequence ID" value="SJM30951.1"/>
    <property type="molecule type" value="Genomic_DNA"/>
</dbReference>
<gene>
    <name evidence="1" type="ORF">BQ8482_180179</name>
</gene>